<protein>
    <submittedName>
        <fullName evidence="2">Molybdopterin-synthase adenylyltransferase MoeB</fullName>
    </submittedName>
</protein>
<sequence length="349" mass="39028">MANISIDPRYHRLARFHRIQNAGVKKLNDATVVILGCGALGAQHAETLARSGIGHLILIDRDFVELTNLQRQTLFTEEDAELALPKVIALKNHLVEINSSIKVTAHIADVSGDNIVNLIKGADLLLDGTDNLALRILINDACYQLNMPWIFGSALESYGMSHNFNFPHLSELPCLRCILGAIPLESGDTCSSVGVIQPILQLISSVQTAEAMKFFVDAESSRDTLFTMDLWASRSQNVNLSKLKNPNCPTCGDHPTYPSLQEKKREAQRLCGDGSVMIREAKPLDLNKLQQRLEQKNMKHQFNEYFLNIHLDHHRVILFKDGRGIVYGVNDTYVAMEVYQELLTILSVR</sequence>
<dbReference type="Gene3D" id="3.40.50.720">
    <property type="entry name" value="NAD(P)-binding Rossmann-like Domain"/>
    <property type="match status" value="1"/>
</dbReference>
<accession>A0ABP9MUE7</accession>
<dbReference type="Proteomes" id="UP001500631">
    <property type="component" value="Unassembled WGS sequence"/>
</dbReference>
<dbReference type="PANTHER" id="PTHR10953">
    <property type="entry name" value="UBIQUITIN-ACTIVATING ENZYME E1"/>
    <property type="match status" value="1"/>
</dbReference>
<dbReference type="RefSeq" id="WP_245831297.1">
    <property type="nucleotide sequence ID" value="NZ_BAABKE010000006.1"/>
</dbReference>
<dbReference type="EMBL" id="BAABKE010000006">
    <property type="protein sequence ID" value="GAA5102146.1"/>
    <property type="molecule type" value="Genomic_DNA"/>
</dbReference>
<evidence type="ECO:0000259" key="1">
    <source>
        <dbReference type="Pfam" id="PF00899"/>
    </source>
</evidence>
<comment type="caution">
    <text evidence="2">The sequence shown here is derived from an EMBL/GenBank/DDBJ whole genome shotgun (WGS) entry which is preliminary data.</text>
</comment>
<gene>
    <name evidence="2" type="ORF">GCM10023338_19060</name>
</gene>
<dbReference type="InterPro" id="IPR035985">
    <property type="entry name" value="Ubiquitin-activating_enz"/>
</dbReference>
<keyword evidence="3" id="KW-1185">Reference proteome</keyword>
<proteinExistence type="predicted"/>
<keyword evidence="2" id="KW-0548">Nucleotidyltransferase</keyword>
<dbReference type="InterPro" id="IPR000594">
    <property type="entry name" value="ThiF_NAD_FAD-bd"/>
</dbReference>
<dbReference type="GO" id="GO:0016779">
    <property type="term" value="F:nucleotidyltransferase activity"/>
    <property type="evidence" value="ECO:0007669"/>
    <property type="project" value="UniProtKB-KW"/>
</dbReference>
<name>A0ABP9MUE7_9GAMM</name>
<dbReference type="InterPro" id="IPR045886">
    <property type="entry name" value="ThiF/MoeB/HesA"/>
</dbReference>
<organism evidence="2 3">
    <name type="scientific">Wohlfahrtiimonas larvae</name>
    <dbReference type="NCBI Taxonomy" id="1157986"/>
    <lineage>
        <taxon>Bacteria</taxon>
        <taxon>Pseudomonadati</taxon>
        <taxon>Pseudomonadota</taxon>
        <taxon>Gammaproteobacteria</taxon>
        <taxon>Cardiobacteriales</taxon>
        <taxon>Ignatzschineriaceae</taxon>
        <taxon>Wohlfahrtiimonas</taxon>
    </lineage>
</organism>
<keyword evidence="2" id="KW-0808">Transferase</keyword>
<dbReference type="Pfam" id="PF00899">
    <property type="entry name" value="ThiF"/>
    <property type="match status" value="1"/>
</dbReference>
<reference evidence="3" key="1">
    <citation type="journal article" date="2019" name="Int. J. Syst. Evol. Microbiol.">
        <title>The Global Catalogue of Microorganisms (GCM) 10K type strain sequencing project: providing services to taxonomists for standard genome sequencing and annotation.</title>
        <authorList>
            <consortium name="The Broad Institute Genomics Platform"/>
            <consortium name="The Broad Institute Genome Sequencing Center for Infectious Disease"/>
            <person name="Wu L."/>
            <person name="Ma J."/>
        </authorList>
    </citation>
    <scope>NUCLEOTIDE SEQUENCE [LARGE SCALE GENOMIC DNA]</scope>
    <source>
        <strain evidence="3">JCM 18424</strain>
    </source>
</reference>
<evidence type="ECO:0000313" key="3">
    <source>
        <dbReference type="Proteomes" id="UP001500631"/>
    </source>
</evidence>
<feature type="domain" description="THIF-type NAD/FAD binding fold" evidence="1">
    <location>
        <begin position="10"/>
        <end position="249"/>
    </location>
</feature>
<dbReference type="SUPFAM" id="SSF69572">
    <property type="entry name" value="Activating enzymes of the ubiquitin-like proteins"/>
    <property type="match status" value="1"/>
</dbReference>
<dbReference type="PANTHER" id="PTHR10953:SF102">
    <property type="entry name" value="ADENYLYLTRANSFERASE AND SULFURTRANSFERASE MOCS3"/>
    <property type="match status" value="1"/>
</dbReference>
<evidence type="ECO:0000313" key="2">
    <source>
        <dbReference type="EMBL" id="GAA5102146.1"/>
    </source>
</evidence>
<dbReference type="CDD" id="cd00757">
    <property type="entry name" value="ThiF_MoeB_HesA_family"/>
    <property type="match status" value="1"/>
</dbReference>